<keyword evidence="2" id="KW-1185">Reference proteome</keyword>
<name>A0A3R5WDB4_MYTGA</name>
<protein>
    <submittedName>
        <fullName evidence="1">Uncharacterized protein</fullName>
    </submittedName>
</protein>
<accession>A0A3R5WDB4</accession>
<reference evidence="1 2" key="1">
    <citation type="journal article" date="2016" name="PLoS ONE">
        <title>A First Insight into the Genome of the Filter-Feeder Mussel Mytilus galloprovincialis.</title>
        <authorList>
            <person name="Murgarella M."/>
            <person name="Puiu D."/>
            <person name="Novoa B."/>
            <person name="Figueras A."/>
            <person name="Posada D."/>
            <person name="Canchaya C."/>
        </authorList>
    </citation>
    <scope>NUCLEOTIDE SEQUENCE [LARGE SCALE GENOMIC DNA]</scope>
    <source>
        <tissue evidence="1">Muscle</tissue>
    </source>
</reference>
<evidence type="ECO:0000313" key="2">
    <source>
        <dbReference type="Proteomes" id="UP000266721"/>
    </source>
</evidence>
<feature type="non-terminal residue" evidence="1">
    <location>
        <position position="161"/>
    </location>
</feature>
<organism evidence="1 2">
    <name type="scientific">Mytilus galloprovincialis</name>
    <name type="common">Mediterranean mussel</name>
    <dbReference type="NCBI Taxonomy" id="29158"/>
    <lineage>
        <taxon>Eukaryota</taxon>
        <taxon>Metazoa</taxon>
        <taxon>Spiralia</taxon>
        <taxon>Lophotrochozoa</taxon>
        <taxon>Mollusca</taxon>
        <taxon>Bivalvia</taxon>
        <taxon>Autobranchia</taxon>
        <taxon>Pteriomorphia</taxon>
        <taxon>Mytilida</taxon>
        <taxon>Mytiloidea</taxon>
        <taxon>Mytilidae</taxon>
        <taxon>Mytilinae</taxon>
        <taxon>Mytilus</taxon>
    </lineage>
</organism>
<dbReference type="Proteomes" id="UP000266721">
    <property type="component" value="Unassembled WGS sequence"/>
</dbReference>
<proteinExistence type="predicted"/>
<sequence length="161" mass="17559">MTDSPFKATCCGAASAWEFFAVNYGVVEMMIFRQTSSNDYYLVGSTTIIVPEEYANTTVSFSLTSSERIAIVEGDMYTNGPNMIGHADCTTTSRSDCPQYNKRLHLPSAKFNAGDSIDFSSAETIANKGFSIKVSTTNNTELILITIQNETEIEESTPIGT</sequence>
<evidence type="ECO:0000313" key="1">
    <source>
        <dbReference type="EMBL" id="OPL20854.1"/>
    </source>
</evidence>
<dbReference type="EMBL" id="KV598996">
    <property type="protein sequence ID" value="OPL20854.1"/>
    <property type="molecule type" value="Genomic_DNA"/>
</dbReference>
<feature type="non-terminal residue" evidence="1">
    <location>
        <position position="1"/>
    </location>
</feature>
<gene>
    <name evidence="1" type="ORF">AM593_02508</name>
</gene>
<dbReference type="AlphaFoldDB" id="A0A3R5WDB4"/>